<comment type="caution">
    <text evidence="1">The sequence shown here is derived from an EMBL/GenBank/DDBJ whole genome shotgun (WGS) entry which is preliminary data.</text>
</comment>
<evidence type="ECO:0000313" key="1">
    <source>
        <dbReference type="EMBL" id="KPI41636.1"/>
    </source>
</evidence>
<dbReference type="EMBL" id="LFJN01000009">
    <property type="protein sequence ID" value="KPI41636.1"/>
    <property type="molecule type" value="Genomic_DNA"/>
</dbReference>
<dbReference type="AlphaFoldDB" id="A0A0N1P1D8"/>
<evidence type="ECO:0000313" key="2">
    <source>
        <dbReference type="Proteomes" id="UP000038010"/>
    </source>
</evidence>
<dbReference type="Proteomes" id="UP000038010">
    <property type="component" value="Unassembled WGS sequence"/>
</dbReference>
<accession>A0A0N1P1D8</accession>
<sequence>MPLARFGLQLGDAQPLTANQKDDLHPVVLGAVIWSYVLVQRDPMHVMHVWTCFTRLLEASDNLAARFVEEQPGAFRSFLVFFSRQQHCSPDKLLLMLKYMLSNYPNSLGEMEWALVFAGFIRAGHLEMAEKLRKLMLSTGRTFTSLGLEHMQERWGDREIVKKLLDDVDVRGMLPSSNKDIEVTMTEVFGSDVQVDAQAFDFGPGFNDYGAFLTGAVRSEGLLA</sequence>
<organism evidence="1 2">
    <name type="scientific">Cyphellophora attinorum</name>
    <dbReference type="NCBI Taxonomy" id="1664694"/>
    <lineage>
        <taxon>Eukaryota</taxon>
        <taxon>Fungi</taxon>
        <taxon>Dikarya</taxon>
        <taxon>Ascomycota</taxon>
        <taxon>Pezizomycotina</taxon>
        <taxon>Eurotiomycetes</taxon>
        <taxon>Chaetothyriomycetidae</taxon>
        <taxon>Chaetothyriales</taxon>
        <taxon>Cyphellophoraceae</taxon>
        <taxon>Cyphellophora</taxon>
    </lineage>
</organism>
<dbReference type="RefSeq" id="XP_018001599.1">
    <property type="nucleotide sequence ID" value="XM_018149769.1"/>
</dbReference>
<dbReference type="VEuPathDB" id="FungiDB:AB675_9253"/>
<name>A0A0N1P1D8_9EURO</name>
<keyword evidence="2" id="KW-1185">Reference proteome</keyword>
<protein>
    <recommendedName>
        <fullName evidence="3">Pentatricopeptide repeat-containing protein</fullName>
    </recommendedName>
</protein>
<evidence type="ECO:0008006" key="3">
    <source>
        <dbReference type="Google" id="ProtNLM"/>
    </source>
</evidence>
<dbReference type="GeneID" id="28741649"/>
<proteinExistence type="predicted"/>
<reference evidence="1 2" key="1">
    <citation type="submission" date="2015-06" db="EMBL/GenBank/DDBJ databases">
        <title>Draft genome of the ant-associated black yeast Phialophora attae CBS 131958.</title>
        <authorList>
            <person name="Moreno L.F."/>
            <person name="Stielow B.J."/>
            <person name="de Hoog S."/>
            <person name="Vicente V.A."/>
            <person name="Weiss V.A."/>
            <person name="de Vries M."/>
            <person name="Cruz L.M."/>
            <person name="Souza E.M."/>
        </authorList>
    </citation>
    <scope>NUCLEOTIDE SEQUENCE [LARGE SCALE GENOMIC DNA]</scope>
    <source>
        <strain evidence="1 2">CBS 131958</strain>
    </source>
</reference>
<gene>
    <name evidence="1" type="ORF">AB675_9253</name>
</gene>